<dbReference type="RefSeq" id="WP_255874153.1">
    <property type="nucleotide sequence ID" value="NZ_JACASI010000021.1"/>
</dbReference>
<organism evidence="1 2">
    <name type="scientific">Microbulbifer elongatus</name>
    <dbReference type="NCBI Taxonomy" id="86173"/>
    <lineage>
        <taxon>Bacteria</taxon>
        <taxon>Pseudomonadati</taxon>
        <taxon>Pseudomonadota</taxon>
        <taxon>Gammaproteobacteria</taxon>
        <taxon>Cellvibrionales</taxon>
        <taxon>Microbulbiferaceae</taxon>
        <taxon>Microbulbifer</taxon>
    </lineage>
</organism>
<evidence type="ECO:0000313" key="1">
    <source>
        <dbReference type="EMBL" id="MCQ3829268.1"/>
    </source>
</evidence>
<reference evidence="1" key="1">
    <citation type="thesis" date="2020" institute="Technische Universitat Dresden" country="Dresden, Germany">
        <title>The Agarolytic System of Microbulbifer elongatus PORT2, Isolated from Batu Karas, Pangandaran West Java Indonesia.</title>
        <authorList>
            <person name="Anggraeni S.R."/>
        </authorList>
    </citation>
    <scope>NUCLEOTIDE SEQUENCE</scope>
    <source>
        <strain evidence="1">PORT2</strain>
    </source>
</reference>
<sequence length="119" mass="13538">MARRYLNIQEAEATLKRGKTVESFLGGFTLRGERCIRWADFQLNEAGVTANLWEAYDQGSEEFADVYTFDSPHTEYIEPVKVVHSQSIENAAKGLGLTEYKLVNRGLVQDEYLSYLAHT</sequence>
<evidence type="ECO:0000313" key="2">
    <source>
        <dbReference type="Proteomes" id="UP001205566"/>
    </source>
</evidence>
<accession>A0ABT1NZE9</accession>
<protein>
    <submittedName>
        <fullName evidence="1">Uncharacterized protein</fullName>
    </submittedName>
</protein>
<comment type="caution">
    <text evidence="1">The sequence shown here is derived from an EMBL/GenBank/DDBJ whole genome shotgun (WGS) entry which is preliminary data.</text>
</comment>
<dbReference type="EMBL" id="JACASI010000021">
    <property type="protein sequence ID" value="MCQ3829268.1"/>
    <property type="molecule type" value="Genomic_DNA"/>
</dbReference>
<keyword evidence="2" id="KW-1185">Reference proteome</keyword>
<gene>
    <name evidence="1" type="ORF">HXX02_07405</name>
</gene>
<proteinExistence type="predicted"/>
<dbReference type="Proteomes" id="UP001205566">
    <property type="component" value="Unassembled WGS sequence"/>
</dbReference>
<name>A0ABT1NZE9_9GAMM</name>